<reference evidence="9 10" key="1">
    <citation type="journal article" date="2024" name="Chem. Sci.">
        <title>Discovery of megapolipeptins by genome mining of a Burkholderiales bacteria collection.</title>
        <authorList>
            <person name="Paulo B.S."/>
            <person name="Recchia M.J.J."/>
            <person name="Lee S."/>
            <person name="Fergusson C.H."/>
            <person name="Romanowski S.B."/>
            <person name="Hernandez A."/>
            <person name="Krull N."/>
            <person name="Liu D.Y."/>
            <person name="Cavanagh H."/>
            <person name="Bos A."/>
            <person name="Gray C.A."/>
            <person name="Murphy B.T."/>
            <person name="Linington R.G."/>
            <person name="Eustaquio A.S."/>
        </authorList>
    </citation>
    <scope>NUCLEOTIDE SEQUENCE [LARGE SCALE GENOMIC DNA]</scope>
    <source>
        <strain evidence="9 10">RL16-012-BIC-B</strain>
    </source>
</reference>
<evidence type="ECO:0000256" key="1">
    <source>
        <dbReference type="ARBA" id="ARBA00004651"/>
    </source>
</evidence>
<keyword evidence="3" id="KW-1003">Cell membrane</keyword>
<sequence length="441" mass="48143">MEERTRRQPCRAALAAFLGSAVEYYDLFCYGTAAALVFGEIFFATNNRFVGTLASLVTFAVGFIARPFGALVFGYLGDKIGRRYSLIITLLVMGLASTLIGALPTYAQIGPWAAVLLLILRVAQGIAVGGEWGGAVLIAAEHASPRWRTFLAAAPQYGNPIGLILASLAFQWATSLPHDDFRTWGWRIPFLASAVLVLLTFIIRHGVSESPEIVDFRNRASVAARETKRSPILEILKSHKRRVVLGVGFTMMAVAGFYFVTTLMLTVTTTYLGIARPAILQVMNYTGIVQLIGYPIGSYLAHRFGERRYLLAITTIIFLWSAPMMMLIFTRDIRYIEVSILITNLLTSGYYAVLASFLPKAFPVQVRYTGISISYQLCSAVFGGTTPLVGLWVIRSFGVHWAPLAIMFGLMALCTLISAALLPAEKPDVNMIAPGEAVGSA</sequence>
<feature type="transmembrane region" description="Helical" evidence="7">
    <location>
        <begin position="184"/>
        <end position="203"/>
    </location>
</feature>
<feature type="transmembrane region" description="Helical" evidence="7">
    <location>
        <begin position="84"/>
        <end position="106"/>
    </location>
</feature>
<evidence type="ECO:0000313" key="9">
    <source>
        <dbReference type="EMBL" id="MFL9887505.1"/>
    </source>
</evidence>
<feature type="transmembrane region" description="Helical" evidence="7">
    <location>
        <begin position="309"/>
        <end position="329"/>
    </location>
</feature>
<dbReference type="InterPro" id="IPR036259">
    <property type="entry name" value="MFS_trans_sf"/>
</dbReference>
<evidence type="ECO:0000256" key="5">
    <source>
        <dbReference type="ARBA" id="ARBA00022989"/>
    </source>
</evidence>
<dbReference type="PANTHER" id="PTHR43045">
    <property type="entry name" value="SHIKIMATE TRANSPORTER"/>
    <property type="match status" value="1"/>
</dbReference>
<dbReference type="InterPro" id="IPR020846">
    <property type="entry name" value="MFS_dom"/>
</dbReference>
<dbReference type="Gene3D" id="1.20.1250.20">
    <property type="entry name" value="MFS general substrate transporter like domains"/>
    <property type="match status" value="2"/>
</dbReference>
<keyword evidence="5 7" id="KW-1133">Transmembrane helix</keyword>
<feature type="transmembrane region" description="Helical" evidence="7">
    <location>
        <begin position="335"/>
        <end position="358"/>
    </location>
</feature>
<evidence type="ECO:0000256" key="3">
    <source>
        <dbReference type="ARBA" id="ARBA00022475"/>
    </source>
</evidence>
<proteinExistence type="predicted"/>
<comment type="caution">
    <text evidence="9">The sequence shown here is derived from an EMBL/GenBank/DDBJ whole genome shotgun (WGS) entry which is preliminary data.</text>
</comment>
<dbReference type="SUPFAM" id="SSF103473">
    <property type="entry name" value="MFS general substrate transporter"/>
    <property type="match status" value="1"/>
</dbReference>
<dbReference type="EMBL" id="JAQQFN010000028">
    <property type="protein sequence ID" value="MFL9887505.1"/>
    <property type="molecule type" value="Genomic_DNA"/>
</dbReference>
<dbReference type="Proteomes" id="UP001629249">
    <property type="component" value="Unassembled WGS sequence"/>
</dbReference>
<evidence type="ECO:0000259" key="8">
    <source>
        <dbReference type="PROSITE" id="PS50850"/>
    </source>
</evidence>
<evidence type="ECO:0000256" key="7">
    <source>
        <dbReference type="SAM" id="Phobius"/>
    </source>
</evidence>
<feature type="transmembrane region" description="Helical" evidence="7">
    <location>
        <begin position="12"/>
        <end position="38"/>
    </location>
</feature>
<protein>
    <submittedName>
        <fullName evidence="9">MFS transporter</fullName>
    </submittedName>
</protein>
<evidence type="ECO:0000256" key="4">
    <source>
        <dbReference type="ARBA" id="ARBA00022692"/>
    </source>
</evidence>
<feature type="transmembrane region" description="Helical" evidence="7">
    <location>
        <begin position="150"/>
        <end position="172"/>
    </location>
</feature>
<evidence type="ECO:0000256" key="2">
    <source>
        <dbReference type="ARBA" id="ARBA00022448"/>
    </source>
</evidence>
<keyword evidence="6 7" id="KW-0472">Membrane</keyword>
<dbReference type="PROSITE" id="PS50850">
    <property type="entry name" value="MFS"/>
    <property type="match status" value="1"/>
</dbReference>
<feature type="transmembrane region" description="Helical" evidence="7">
    <location>
        <begin position="50"/>
        <end position="77"/>
    </location>
</feature>
<dbReference type="Pfam" id="PF07690">
    <property type="entry name" value="MFS_1"/>
    <property type="match status" value="1"/>
</dbReference>
<feature type="transmembrane region" description="Helical" evidence="7">
    <location>
        <begin position="278"/>
        <end position="297"/>
    </location>
</feature>
<organism evidence="9 10">
    <name type="scientific">Paraburkholderia agricolaris</name>
    <dbReference type="NCBI Taxonomy" id="2152888"/>
    <lineage>
        <taxon>Bacteria</taxon>
        <taxon>Pseudomonadati</taxon>
        <taxon>Pseudomonadota</taxon>
        <taxon>Betaproteobacteria</taxon>
        <taxon>Burkholderiales</taxon>
        <taxon>Burkholderiaceae</taxon>
        <taxon>Paraburkholderia</taxon>
    </lineage>
</organism>
<keyword evidence="2" id="KW-0813">Transport</keyword>
<feature type="transmembrane region" description="Helical" evidence="7">
    <location>
        <begin position="243"/>
        <end position="266"/>
    </location>
</feature>
<evidence type="ECO:0000256" key="6">
    <source>
        <dbReference type="ARBA" id="ARBA00023136"/>
    </source>
</evidence>
<feature type="transmembrane region" description="Helical" evidence="7">
    <location>
        <begin position="112"/>
        <end position="138"/>
    </location>
</feature>
<comment type="subcellular location">
    <subcellularLocation>
        <location evidence="1">Cell membrane</location>
        <topology evidence="1">Multi-pass membrane protein</topology>
    </subcellularLocation>
</comment>
<accession>A0ABW8ZXY3</accession>
<evidence type="ECO:0000313" key="10">
    <source>
        <dbReference type="Proteomes" id="UP001629249"/>
    </source>
</evidence>
<gene>
    <name evidence="9" type="ORF">PQR66_31035</name>
</gene>
<dbReference type="PANTHER" id="PTHR43045:SF1">
    <property type="entry name" value="SHIKIMATE TRANSPORTER"/>
    <property type="match status" value="1"/>
</dbReference>
<dbReference type="InterPro" id="IPR011701">
    <property type="entry name" value="MFS"/>
</dbReference>
<keyword evidence="10" id="KW-1185">Reference proteome</keyword>
<dbReference type="RefSeq" id="WP_153141714.1">
    <property type="nucleotide sequence ID" value="NZ_JAQQFH010000030.1"/>
</dbReference>
<feature type="transmembrane region" description="Helical" evidence="7">
    <location>
        <begin position="400"/>
        <end position="422"/>
    </location>
</feature>
<name>A0ABW8ZXY3_9BURK</name>
<feature type="domain" description="Major facilitator superfamily (MFS) profile" evidence="8">
    <location>
        <begin position="12"/>
        <end position="427"/>
    </location>
</feature>
<keyword evidence="4 7" id="KW-0812">Transmembrane</keyword>
<feature type="transmembrane region" description="Helical" evidence="7">
    <location>
        <begin position="370"/>
        <end position="394"/>
    </location>
</feature>